<reference evidence="1" key="1">
    <citation type="journal article" date="2021" name="New Phytol.">
        <title>Evolutionary innovations through gain and loss of genes in the ectomycorrhizal Boletales.</title>
        <authorList>
            <person name="Wu G."/>
            <person name="Miyauchi S."/>
            <person name="Morin E."/>
            <person name="Kuo A."/>
            <person name="Drula E."/>
            <person name="Varga T."/>
            <person name="Kohler A."/>
            <person name="Feng B."/>
            <person name="Cao Y."/>
            <person name="Lipzen A."/>
            <person name="Daum C."/>
            <person name="Hundley H."/>
            <person name="Pangilinan J."/>
            <person name="Johnson J."/>
            <person name="Barry K."/>
            <person name="LaButti K."/>
            <person name="Ng V."/>
            <person name="Ahrendt S."/>
            <person name="Min B."/>
            <person name="Choi I.G."/>
            <person name="Park H."/>
            <person name="Plett J.M."/>
            <person name="Magnuson J."/>
            <person name="Spatafora J.W."/>
            <person name="Nagy L.G."/>
            <person name="Henrissat B."/>
            <person name="Grigoriev I.V."/>
            <person name="Yang Z.L."/>
            <person name="Xu J."/>
            <person name="Martin F.M."/>
        </authorList>
    </citation>
    <scope>NUCLEOTIDE SEQUENCE</scope>
    <source>
        <strain evidence="1">ATCC 28755</strain>
    </source>
</reference>
<dbReference type="EMBL" id="MU267853">
    <property type="protein sequence ID" value="KAH7908008.1"/>
    <property type="molecule type" value="Genomic_DNA"/>
</dbReference>
<protein>
    <submittedName>
        <fullName evidence="1">Uncharacterized protein</fullName>
    </submittedName>
</protein>
<comment type="caution">
    <text evidence="1">The sequence shown here is derived from an EMBL/GenBank/DDBJ whole genome shotgun (WGS) entry which is preliminary data.</text>
</comment>
<gene>
    <name evidence="1" type="ORF">BJ138DRAFT_1069503</name>
</gene>
<name>A0ACB8A5R8_9AGAM</name>
<organism evidence="1 2">
    <name type="scientific">Hygrophoropsis aurantiaca</name>
    <dbReference type="NCBI Taxonomy" id="72124"/>
    <lineage>
        <taxon>Eukaryota</taxon>
        <taxon>Fungi</taxon>
        <taxon>Dikarya</taxon>
        <taxon>Basidiomycota</taxon>
        <taxon>Agaricomycotina</taxon>
        <taxon>Agaricomycetes</taxon>
        <taxon>Agaricomycetidae</taxon>
        <taxon>Boletales</taxon>
        <taxon>Coniophorineae</taxon>
        <taxon>Hygrophoropsidaceae</taxon>
        <taxon>Hygrophoropsis</taxon>
    </lineage>
</organism>
<evidence type="ECO:0000313" key="1">
    <source>
        <dbReference type="EMBL" id="KAH7908008.1"/>
    </source>
</evidence>
<keyword evidence="2" id="KW-1185">Reference proteome</keyword>
<dbReference type="Proteomes" id="UP000790377">
    <property type="component" value="Unassembled WGS sequence"/>
</dbReference>
<proteinExistence type="predicted"/>
<accession>A0ACB8A5R8</accession>
<sequence length="765" mass="86641">MSFSRTVSRLERITSTPICSPHTLRARPCKFASSFHSQYVYTRSLGTSGSLTTFDVKILADHLNVAATSGNIPEIHQRYGPLSQALKTRQSSSQERLLDHAQVSTIITELATSGRPFDLELIEKILADMTPLFGVVVAPLIHTRIIRALIKRGNTQTTIRWIMSMSRKPGNITPTLRHWHLYLSHLLDGGEFSAMPKALSQMSKSGRKPTKETFALVLEALFTSAVNIRQFRDIMDTMEAVHMPYEPSIDALIYDGFMKQGLSDLAHRLQVEYRKRFGYSIKIAKNAPSAKWDTALEQEAETEGVEKAVELCKNFIADGYKVVPHTFTLLLRHSDNVKDLRHAEMGLGFQAAVLQWALLINNALRKGHIPEAMEIYREFRTTGIPPDAPLIHSLIRALCQSTYRTPNDAAIDEALELYRDLVPPLAEPTNDADASPVPSRLAHRPQGPDEPIYGEILRAIGTSSDPSKYLPVVKMLIKDMQARSILLKDPMAIASVVIIFMRCSTSYDKALLAYQKICRGPGSLKTDQKGYQAILHALCKLSFPKQSALPSVWHYFEIVKDMRTFGYEITPPVYTILLRRLSNLATEIPPEWRSELSVTVRRVHDFLTLDSHITPDTVLWNQLMDSYQRVGLFADALRIWEMMFVSRIYNHASVSIILDACGFAQAWPTAMQICMKLKRTGFQFNQRTWNTWIECMCRMGKLNEAVKAVCLEMGKDQPDVAPDQETIQILISFAAKTNQQDEVMSRIKRYLPDLWRSLPEMMRGR</sequence>
<evidence type="ECO:0000313" key="2">
    <source>
        <dbReference type="Proteomes" id="UP000790377"/>
    </source>
</evidence>